<evidence type="ECO:0000256" key="2">
    <source>
        <dbReference type="ARBA" id="ARBA00022448"/>
    </source>
</evidence>
<gene>
    <name evidence="8" type="ORF">ACFFIA_27310</name>
</gene>
<evidence type="ECO:0000256" key="5">
    <source>
        <dbReference type="ARBA" id="ARBA00023136"/>
    </source>
</evidence>
<keyword evidence="9" id="KW-1185">Reference proteome</keyword>
<name>A0ABV6MAC9_9ACTN</name>
<dbReference type="Pfam" id="PF07690">
    <property type="entry name" value="MFS_1"/>
    <property type="match status" value="1"/>
</dbReference>
<feature type="transmembrane region" description="Helical" evidence="6">
    <location>
        <begin position="52"/>
        <end position="72"/>
    </location>
</feature>
<feature type="transmembrane region" description="Helical" evidence="6">
    <location>
        <begin position="167"/>
        <end position="185"/>
    </location>
</feature>
<comment type="subcellular location">
    <subcellularLocation>
        <location evidence="1">Cell membrane</location>
        <topology evidence="1">Multi-pass membrane protein</topology>
    </subcellularLocation>
</comment>
<feature type="transmembrane region" description="Helical" evidence="6">
    <location>
        <begin position="224"/>
        <end position="242"/>
    </location>
</feature>
<dbReference type="PANTHER" id="PTHR42718">
    <property type="entry name" value="MAJOR FACILITATOR SUPERFAMILY MULTIDRUG TRANSPORTER MFSC"/>
    <property type="match status" value="1"/>
</dbReference>
<evidence type="ECO:0000256" key="3">
    <source>
        <dbReference type="ARBA" id="ARBA00022692"/>
    </source>
</evidence>
<sequence length="438" mass="42625">MTAIDQHRTSRPVVGLRAGALYGPATFGVTSAAIVLPNLIADLRIGPGEAVWVLSAYALALGVATAVAGRLADAFGVAVVIRVGAFLLTGGFLVCLLGVDLPSLVAGRVAVAAGSGAAVASALTLAGSVPPADRGRAVAGLGAVAAGCAAAATLAGALAAAAGVWRLGLVLPACSLAAVPACLAAAPRPARPGRIDLPGAGLLTVVAGGLLVLTQAYAVALPTIAVAVAAAGTVGAVLLLAWHTIRRPEGFVPLRLLTHPRFARVCGIGGGVYGALFAVMAGVPSLLAHEHGWSALRIGAALLPGAVVGAVLAQVAARRRGDGMRLVAATGAAFTLLMLQVTVVGGPVSATAAATAGLAASAVTQVVLTRWLAANLPERSRGTGAGLLMFAQFLGGAVGAAALAAFTVRLGGAAFAATSSLAAAATLLAVFTRSNANP</sequence>
<keyword evidence="4 6" id="KW-1133">Transmembrane helix</keyword>
<feature type="transmembrane region" description="Helical" evidence="6">
    <location>
        <begin position="326"/>
        <end position="346"/>
    </location>
</feature>
<feature type="transmembrane region" description="Helical" evidence="6">
    <location>
        <begin position="197"/>
        <end position="218"/>
    </location>
</feature>
<dbReference type="Gene3D" id="1.20.1250.20">
    <property type="entry name" value="MFS general substrate transporter like domains"/>
    <property type="match status" value="1"/>
</dbReference>
<comment type="caution">
    <text evidence="8">The sequence shown here is derived from an EMBL/GenBank/DDBJ whole genome shotgun (WGS) entry which is preliminary data.</text>
</comment>
<feature type="transmembrane region" description="Helical" evidence="6">
    <location>
        <begin position="262"/>
        <end position="283"/>
    </location>
</feature>
<feature type="domain" description="Major facilitator superfamily (MFS) profile" evidence="7">
    <location>
        <begin position="12"/>
        <end position="437"/>
    </location>
</feature>
<feature type="transmembrane region" description="Helical" evidence="6">
    <location>
        <begin position="79"/>
        <end position="99"/>
    </location>
</feature>
<feature type="transmembrane region" description="Helical" evidence="6">
    <location>
        <begin position="352"/>
        <end position="373"/>
    </location>
</feature>
<feature type="transmembrane region" description="Helical" evidence="6">
    <location>
        <begin position="21"/>
        <end position="40"/>
    </location>
</feature>
<dbReference type="EMBL" id="JBHLUH010000059">
    <property type="protein sequence ID" value="MFC0531358.1"/>
    <property type="molecule type" value="Genomic_DNA"/>
</dbReference>
<accession>A0ABV6MAC9</accession>
<evidence type="ECO:0000256" key="4">
    <source>
        <dbReference type="ARBA" id="ARBA00022989"/>
    </source>
</evidence>
<evidence type="ECO:0000313" key="8">
    <source>
        <dbReference type="EMBL" id="MFC0531358.1"/>
    </source>
</evidence>
<keyword evidence="3 6" id="KW-0812">Transmembrane</keyword>
<feature type="transmembrane region" description="Helical" evidence="6">
    <location>
        <begin position="295"/>
        <end position="317"/>
    </location>
</feature>
<feature type="transmembrane region" description="Helical" evidence="6">
    <location>
        <begin position="385"/>
        <end position="406"/>
    </location>
</feature>
<dbReference type="InterPro" id="IPR020846">
    <property type="entry name" value="MFS_dom"/>
</dbReference>
<evidence type="ECO:0000259" key="7">
    <source>
        <dbReference type="PROSITE" id="PS50850"/>
    </source>
</evidence>
<evidence type="ECO:0000313" key="9">
    <source>
        <dbReference type="Proteomes" id="UP001589867"/>
    </source>
</evidence>
<dbReference type="InterPro" id="IPR011701">
    <property type="entry name" value="MFS"/>
</dbReference>
<feature type="transmembrane region" description="Helical" evidence="6">
    <location>
        <begin position="412"/>
        <end position="431"/>
    </location>
</feature>
<feature type="transmembrane region" description="Helical" evidence="6">
    <location>
        <begin position="138"/>
        <end position="161"/>
    </location>
</feature>
<dbReference type="SUPFAM" id="SSF103473">
    <property type="entry name" value="MFS general substrate transporter"/>
    <property type="match status" value="1"/>
</dbReference>
<dbReference type="PROSITE" id="PS50850">
    <property type="entry name" value="MFS"/>
    <property type="match status" value="1"/>
</dbReference>
<evidence type="ECO:0000256" key="6">
    <source>
        <dbReference type="SAM" id="Phobius"/>
    </source>
</evidence>
<evidence type="ECO:0000256" key="1">
    <source>
        <dbReference type="ARBA" id="ARBA00004651"/>
    </source>
</evidence>
<dbReference type="InterPro" id="IPR036259">
    <property type="entry name" value="MFS_trans_sf"/>
</dbReference>
<dbReference type="PANTHER" id="PTHR42718:SF9">
    <property type="entry name" value="MAJOR FACILITATOR SUPERFAMILY MULTIDRUG TRANSPORTER MFSC"/>
    <property type="match status" value="1"/>
</dbReference>
<feature type="transmembrane region" description="Helical" evidence="6">
    <location>
        <begin position="105"/>
        <end position="126"/>
    </location>
</feature>
<keyword evidence="2" id="KW-0813">Transport</keyword>
<proteinExistence type="predicted"/>
<organism evidence="8 9">
    <name type="scientific">Phytohabitans kaempferiae</name>
    <dbReference type="NCBI Taxonomy" id="1620943"/>
    <lineage>
        <taxon>Bacteria</taxon>
        <taxon>Bacillati</taxon>
        <taxon>Actinomycetota</taxon>
        <taxon>Actinomycetes</taxon>
        <taxon>Micromonosporales</taxon>
        <taxon>Micromonosporaceae</taxon>
    </lineage>
</organism>
<protein>
    <submittedName>
        <fullName evidence="8">MFS transporter</fullName>
    </submittedName>
</protein>
<reference evidence="8 9" key="1">
    <citation type="submission" date="2024-09" db="EMBL/GenBank/DDBJ databases">
        <authorList>
            <person name="Sun Q."/>
            <person name="Mori K."/>
        </authorList>
    </citation>
    <scope>NUCLEOTIDE SEQUENCE [LARGE SCALE GENOMIC DNA]</scope>
    <source>
        <strain evidence="8 9">TBRC 3947</strain>
    </source>
</reference>
<keyword evidence="5 6" id="KW-0472">Membrane</keyword>
<dbReference type="RefSeq" id="WP_377255649.1">
    <property type="nucleotide sequence ID" value="NZ_JBHLUH010000059.1"/>
</dbReference>
<dbReference type="Proteomes" id="UP001589867">
    <property type="component" value="Unassembled WGS sequence"/>
</dbReference>